<dbReference type="Proteomes" id="UP000030689">
    <property type="component" value="Unassembled WGS sequence"/>
</dbReference>
<dbReference type="GO" id="GO:0008270">
    <property type="term" value="F:zinc ion binding"/>
    <property type="evidence" value="ECO:0007669"/>
    <property type="project" value="UniProtKB-KW"/>
</dbReference>
<gene>
    <name evidence="7" type="ORF">EUTSA_v10019760mg</name>
</gene>
<dbReference type="PANTHER" id="PTHR47718:SF8">
    <property type="entry name" value="PROTEIN FAR1-RELATED SEQUENCE"/>
    <property type="match status" value="1"/>
</dbReference>
<dbReference type="PANTHER" id="PTHR47718">
    <property type="entry name" value="OS01G0519700 PROTEIN"/>
    <property type="match status" value="1"/>
</dbReference>
<evidence type="ECO:0000313" key="7">
    <source>
        <dbReference type="EMBL" id="ESQ28842.1"/>
    </source>
</evidence>
<evidence type="ECO:0000259" key="6">
    <source>
        <dbReference type="PROSITE" id="PS50966"/>
    </source>
</evidence>
<accession>V4KG79</accession>
<dbReference type="Pfam" id="PF03101">
    <property type="entry name" value="FAR1"/>
    <property type="match status" value="1"/>
</dbReference>
<sequence>TTEEEKNATVVRLLYVCSKEEYRKEPTVKNSYSQPITRCGCKAHMTCYLQKTGRYKIVSFDPNHNHDLVKTPMKHLLKGNQTVSFAQKQHADDAEMSGISAKGTVEIMSREVGGQGNLGFMEKDYRNYIYRKRMEEMKKGDAGAVLEYLQKRKEDNSSFFYAMQLDEDDMITNIFWADDRSISDYNLFGDVVNHHKQTVVFGAALLYDETIESFKWLFETFLGAISGKQPKTILTDQSAAMAKAIMNVFLETKHRLCVWHIYQNAAKKLSHVFHGAEQFATDFGKCVYDHEEEEDWLLAWNNMLKKHKLTKDKWLKNLFEVREKWAMEYGRHTFTADMVSTQRSESMNNILKRYLKRSYDLLSFFEHYERVLDNLSFTLFQKQYAVIGDYVAKKVSKSEMVYEYKVSYRGEARKHVIRYDATNQTIHCSCMKYSFSGILCRHALKVLDKKNVRRIPSNYILNRWSKEAKARSVSSYHSEQHNERVNQSIGKR</sequence>
<dbReference type="STRING" id="72664.V4KG79"/>
<dbReference type="eggNOG" id="ENOG502QSMI">
    <property type="taxonomic scope" value="Eukaryota"/>
</dbReference>
<protein>
    <recommendedName>
        <fullName evidence="6">SWIM-type domain-containing protein</fullName>
    </recommendedName>
</protein>
<dbReference type="KEGG" id="eus:EUTSA_v10019760mg"/>
<keyword evidence="3" id="KW-0862">Zinc</keyword>
<dbReference type="InterPro" id="IPR004330">
    <property type="entry name" value="FAR1_DNA_bnd_dom"/>
</dbReference>
<dbReference type="AlphaFoldDB" id="V4KG79"/>
<evidence type="ECO:0000256" key="1">
    <source>
        <dbReference type="ARBA" id="ARBA00022723"/>
    </source>
</evidence>
<feature type="domain" description="SWIM-type" evidence="6">
    <location>
        <begin position="404"/>
        <end position="451"/>
    </location>
</feature>
<dbReference type="OMA" id="FFWADPK"/>
<proteinExistence type="predicted"/>
<dbReference type="Pfam" id="PF10551">
    <property type="entry name" value="MULE"/>
    <property type="match status" value="1"/>
</dbReference>
<dbReference type="InterPro" id="IPR018289">
    <property type="entry name" value="MULE_transposase_dom"/>
</dbReference>
<dbReference type="Gramene" id="ESQ28842">
    <property type="protein sequence ID" value="ESQ28842"/>
    <property type="gene ID" value="EUTSA_v10019760mg"/>
</dbReference>
<name>V4KG79_EUTSA</name>
<reference evidence="7 8" key="1">
    <citation type="journal article" date="2013" name="Front. Plant Sci.">
        <title>The Reference Genome of the Halophytic Plant Eutrema salsugineum.</title>
        <authorList>
            <person name="Yang R."/>
            <person name="Jarvis D.E."/>
            <person name="Chen H."/>
            <person name="Beilstein M.A."/>
            <person name="Grimwood J."/>
            <person name="Jenkins J."/>
            <person name="Shu S."/>
            <person name="Prochnik S."/>
            <person name="Xin M."/>
            <person name="Ma C."/>
            <person name="Schmutz J."/>
            <person name="Wing R.A."/>
            <person name="Mitchell-Olds T."/>
            <person name="Schumaker K.S."/>
            <person name="Wang X."/>
        </authorList>
    </citation>
    <scope>NUCLEOTIDE SEQUENCE [LARGE SCALE GENOMIC DNA]</scope>
</reference>
<evidence type="ECO:0000313" key="8">
    <source>
        <dbReference type="Proteomes" id="UP000030689"/>
    </source>
</evidence>
<evidence type="ECO:0000256" key="2">
    <source>
        <dbReference type="ARBA" id="ARBA00022771"/>
    </source>
</evidence>
<dbReference type="Pfam" id="PF04434">
    <property type="entry name" value="SWIM"/>
    <property type="match status" value="1"/>
</dbReference>
<feature type="non-terminal residue" evidence="7">
    <location>
        <position position="1"/>
    </location>
</feature>
<feature type="region of interest" description="Disordered" evidence="5">
    <location>
        <begin position="472"/>
        <end position="492"/>
    </location>
</feature>
<dbReference type="SMART" id="SM00575">
    <property type="entry name" value="ZnF_PMZ"/>
    <property type="match status" value="1"/>
</dbReference>
<evidence type="ECO:0000256" key="4">
    <source>
        <dbReference type="PROSITE-ProRule" id="PRU00325"/>
    </source>
</evidence>
<evidence type="ECO:0000256" key="5">
    <source>
        <dbReference type="SAM" id="MobiDB-lite"/>
    </source>
</evidence>
<dbReference type="PROSITE" id="PS50966">
    <property type="entry name" value="ZF_SWIM"/>
    <property type="match status" value="1"/>
</dbReference>
<dbReference type="EMBL" id="KI517953">
    <property type="protein sequence ID" value="ESQ28842.1"/>
    <property type="molecule type" value="Genomic_DNA"/>
</dbReference>
<keyword evidence="1" id="KW-0479">Metal-binding</keyword>
<keyword evidence="2 4" id="KW-0863">Zinc-finger</keyword>
<keyword evidence="8" id="KW-1185">Reference proteome</keyword>
<dbReference type="InterPro" id="IPR006564">
    <property type="entry name" value="Znf_PMZ"/>
</dbReference>
<evidence type="ECO:0000256" key="3">
    <source>
        <dbReference type="ARBA" id="ARBA00022833"/>
    </source>
</evidence>
<organism evidence="7 8">
    <name type="scientific">Eutrema salsugineum</name>
    <name type="common">Saltwater cress</name>
    <name type="synonym">Sisymbrium salsugineum</name>
    <dbReference type="NCBI Taxonomy" id="72664"/>
    <lineage>
        <taxon>Eukaryota</taxon>
        <taxon>Viridiplantae</taxon>
        <taxon>Streptophyta</taxon>
        <taxon>Embryophyta</taxon>
        <taxon>Tracheophyta</taxon>
        <taxon>Spermatophyta</taxon>
        <taxon>Magnoliopsida</taxon>
        <taxon>eudicotyledons</taxon>
        <taxon>Gunneridae</taxon>
        <taxon>Pentapetalae</taxon>
        <taxon>rosids</taxon>
        <taxon>malvids</taxon>
        <taxon>Brassicales</taxon>
        <taxon>Brassicaceae</taxon>
        <taxon>Eutremeae</taxon>
        <taxon>Eutrema</taxon>
    </lineage>
</organism>
<dbReference type="InterPro" id="IPR007527">
    <property type="entry name" value="Znf_SWIM"/>
</dbReference>